<dbReference type="InterPro" id="IPR001310">
    <property type="entry name" value="Histidine_triad_HIT"/>
</dbReference>
<evidence type="ECO:0000259" key="4">
    <source>
        <dbReference type="PROSITE" id="PS51084"/>
    </source>
</evidence>
<feature type="short sequence motif" description="Histidine triad motif" evidence="2 3">
    <location>
        <begin position="100"/>
        <end position="104"/>
    </location>
</feature>
<sequence>MENQCVFCDRNSFVERLIFENDYLYIIASVGQIEDGYTLIIPKTHKICLGDLSDEEMIAVSNWLRRLLDAMKEEYMYEYVVLGRRPVFFEHGDVGQTIKHAHLHVVPTHVDVLSYVAKSLGEGKETASLNDLRKVRESHRYYIFCTDRLGKMFVFPVSDPEKIPRQYLRLVLAKLVGRPERANWKTMDMGIDFTLWSSTRDRLRPYFLEGGC</sequence>
<evidence type="ECO:0000313" key="5">
    <source>
        <dbReference type="EMBL" id="QQG45637.1"/>
    </source>
</evidence>
<dbReference type="GO" id="GO:0009117">
    <property type="term" value="P:nucleotide metabolic process"/>
    <property type="evidence" value="ECO:0007669"/>
    <property type="project" value="TreeGrafter"/>
</dbReference>
<dbReference type="GO" id="GO:0003824">
    <property type="term" value="F:catalytic activity"/>
    <property type="evidence" value="ECO:0007669"/>
    <property type="project" value="InterPro"/>
</dbReference>
<dbReference type="AlphaFoldDB" id="A0A7T5RK47"/>
<dbReference type="EMBL" id="CP066690">
    <property type="protein sequence ID" value="QQG45637.1"/>
    <property type="molecule type" value="Genomic_DNA"/>
</dbReference>
<dbReference type="SUPFAM" id="SSF54197">
    <property type="entry name" value="HIT-like"/>
    <property type="match status" value="1"/>
</dbReference>
<accession>A0A7T5RK47</accession>
<protein>
    <submittedName>
        <fullName evidence="5">HIT family protein</fullName>
    </submittedName>
</protein>
<evidence type="ECO:0000256" key="1">
    <source>
        <dbReference type="PIRSR" id="PIRSR601310-1"/>
    </source>
</evidence>
<dbReference type="InterPro" id="IPR036265">
    <property type="entry name" value="HIT-like_sf"/>
</dbReference>
<dbReference type="PANTHER" id="PTHR46648">
    <property type="entry name" value="HIT FAMILY PROTEIN 1"/>
    <property type="match status" value="1"/>
</dbReference>
<dbReference type="Gene3D" id="3.30.428.10">
    <property type="entry name" value="HIT-like"/>
    <property type="match status" value="1"/>
</dbReference>
<feature type="active site" description="Tele-AMP-histidine intermediate" evidence="1">
    <location>
        <position position="102"/>
    </location>
</feature>
<dbReference type="PROSITE" id="PS51084">
    <property type="entry name" value="HIT_2"/>
    <property type="match status" value="1"/>
</dbReference>
<evidence type="ECO:0000256" key="3">
    <source>
        <dbReference type="PROSITE-ProRule" id="PRU00464"/>
    </source>
</evidence>
<dbReference type="PANTHER" id="PTHR46648:SF1">
    <property type="entry name" value="ADENOSINE 5'-MONOPHOSPHORAMIDASE HNT1"/>
    <property type="match status" value="1"/>
</dbReference>
<dbReference type="Proteomes" id="UP000595618">
    <property type="component" value="Chromosome"/>
</dbReference>
<organism evidence="5 6">
    <name type="scientific">Candidatus Sungiibacteriota bacterium</name>
    <dbReference type="NCBI Taxonomy" id="2750080"/>
    <lineage>
        <taxon>Bacteria</taxon>
        <taxon>Candidatus Sungiibacteriota</taxon>
    </lineage>
</organism>
<reference evidence="5 6" key="1">
    <citation type="submission" date="2020-07" db="EMBL/GenBank/DDBJ databases">
        <title>Huge and variable diversity of episymbiotic CPR bacteria and DPANN archaea in groundwater ecosystems.</title>
        <authorList>
            <person name="He C.Y."/>
            <person name="Keren R."/>
            <person name="Whittaker M."/>
            <person name="Farag I.F."/>
            <person name="Doudna J."/>
            <person name="Cate J.H.D."/>
            <person name="Banfield J.F."/>
        </authorList>
    </citation>
    <scope>NUCLEOTIDE SEQUENCE [LARGE SCALE GENOMIC DNA]</scope>
    <source>
        <strain evidence="5">NC_groundwater_541_Ag_S-0.1um_46_50</strain>
    </source>
</reference>
<evidence type="ECO:0000313" key="6">
    <source>
        <dbReference type="Proteomes" id="UP000595618"/>
    </source>
</evidence>
<feature type="domain" description="HIT" evidence="4">
    <location>
        <begin position="3"/>
        <end position="115"/>
    </location>
</feature>
<dbReference type="Pfam" id="PF01230">
    <property type="entry name" value="HIT"/>
    <property type="match status" value="1"/>
</dbReference>
<gene>
    <name evidence="5" type="ORF">HYW89_01820</name>
</gene>
<dbReference type="InterPro" id="IPR011146">
    <property type="entry name" value="HIT-like"/>
</dbReference>
<name>A0A7T5RK47_9BACT</name>
<proteinExistence type="predicted"/>
<evidence type="ECO:0000256" key="2">
    <source>
        <dbReference type="PIRSR" id="PIRSR601310-3"/>
    </source>
</evidence>